<gene>
    <name evidence="1" type="ORF">POCULU_LOCUS8741</name>
</gene>
<reference evidence="1" key="1">
    <citation type="submission" date="2021-06" db="EMBL/GenBank/DDBJ databases">
        <authorList>
            <person name="Kallberg Y."/>
            <person name="Tangrot J."/>
            <person name="Rosling A."/>
        </authorList>
    </citation>
    <scope>NUCLEOTIDE SEQUENCE</scope>
    <source>
        <strain evidence="1">IA702</strain>
    </source>
</reference>
<organism evidence="1 2">
    <name type="scientific">Paraglomus occultum</name>
    <dbReference type="NCBI Taxonomy" id="144539"/>
    <lineage>
        <taxon>Eukaryota</taxon>
        <taxon>Fungi</taxon>
        <taxon>Fungi incertae sedis</taxon>
        <taxon>Mucoromycota</taxon>
        <taxon>Glomeromycotina</taxon>
        <taxon>Glomeromycetes</taxon>
        <taxon>Paraglomerales</taxon>
        <taxon>Paraglomeraceae</taxon>
        <taxon>Paraglomus</taxon>
    </lineage>
</organism>
<protein>
    <submittedName>
        <fullName evidence="1">10632_t:CDS:1</fullName>
    </submittedName>
</protein>
<keyword evidence="2" id="KW-1185">Reference proteome</keyword>
<proteinExistence type="predicted"/>
<comment type="caution">
    <text evidence="1">The sequence shown here is derived from an EMBL/GenBank/DDBJ whole genome shotgun (WGS) entry which is preliminary data.</text>
</comment>
<dbReference type="EMBL" id="CAJVPJ010002721">
    <property type="protein sequence ID" value="CAG8627857.1"/>
    <property type="molecule type" value="Genomic_DNA"/>
</dbReference>
<accession>A0A9N9D9S1</accession>
<name>A0A9N9D9S1_9GLOM</name>
<sequence length="103" mass="11601">MLLVRYGRSGGVENVSVLLDEDTIMVSSAKLIVNLILPEEMCKSIFPLKSENEAMAYAEPISTLLVTIEACNWLMNQVAYAYDFDELFRKSLSASTFFLGLFY</sequence>
<dbReference type="AlphaFoldDB" id="A0A9N9D9S1"/>
<evidence type="ECO:0000313" key="2">
    <source>
        <dbReference type="Proteomes" id="UP000789572"/>
    </source>
</evidence>
<dbReference type="Proteomes" id="UP000789572">
    <property type="component" value="Unassembled WGS sequence"/>
</dbReference>
<evidence type="ECO:0000313" key="1">
    <source>
        <dbReference type="EMBL" id="CAG8627857.1"/>
    </source>
</evidence>